<dbReference type="Proteomes" id="UP001470230">
    <property type="component" value="Unassembled WGS sequence"/>
</dbReference>
<accession>A0ABR2K0T9</accession>
<keyword evidence="2" id="KW-1185">Reference proteome</keyword>
<protein>
    <submittedName>
        <fullName evidence="1">Uncharacterized protein</fullName>
    </submittedName>
</protein>
<organism evidence="1 2">
    <name type="scientific">Tritrichomonas musculus</name>
    <dbReference type="NCBI Taxonomy" id="1915356"/>
    <lineage>
        <taxon>Eukaryota</taxon>
        <taxon>Metamonada</taxon>
        <taxon>Parabasalia</taxon>
        <taxon>Tritrichomonadida</taxon>
        <taxon>Tritrichomonadidae</taxon>
        <taxon>Tritrichomonas</taxon>
    </lineage>
</organism>
<comment type="caution">
    <text evidence="1">The sequence shown here is derived from an EMBL/GenBank/DDBJ whole genome shotgun (WGS) entry which is preliminary data.</text>
</comment>
<evidence type="ECO:0000313" key="1">
    <source>
        <dbReference type="EMBL" id="KAK8884694.1"/>
    </source>
</evidence>
<reference evidence="1 2" key="1">
    <citation type="submission" date="2024-04" db="EMBL/GenBank/DDBJ databases">
        <title>Tritrichomonas musculus Genome.</title>
        <authorList>
            <person name="Alves-Ferreira E."/>
            <person name="Grigg M."/>
            <person name="Lorenzi H."/>
            <person name="Galac M."/>
        </authorList>
    </citation>
    <scope>NUCLEOTIDE SEQUENCE [LARGE SCALE GENOMIC DNA]</scope>
    <source>
        <strain evidence="1 2">EAF2021</strain>
    </source>
</reference>
<dbReference type="EMBL" id="JAPFFF010000008">
    <property type="protein sequence ID" value="KAK8884694.1"/>
    <property type="molecule type" value="Genomic_DNA"/>
</dbReference>
<gene>
    <name evidence="1" type="ORF">M9Y10_043813</name>
</gene>
<evidence type="ECO:0000313" key="2">
    <source>
        <dbReference type="Proteomes" id="UP001470230"/>
    </source>
</evidence>
<name>A0ABR2K0T9_9EUKA</name>
<sequence>MDDSSFFLNEPENYDIYLNNGQPECKYYDLYFEENIDNHENVSYIVSRNERAIERNDLNDIEVDEIKRNINIREVGNIRTERKKKPKRKVHLSDDAIVFKNYYFSLFTKKKKFPKEYVKVIHKYMMKYIKLPKMTRDQVRCFDLYFQDFEPYQLEILSFLKANQKQIFLLFLSNI</sequence>
<proteinExistence type="predicted"/>